<keyword evidence="1" id="KW-0472">Membrane</keyword>
<organism evidence="3 4">
    <name type="scientific">Nicrophorus vespilloides</name>
    <name type="common">Boreal carrion beetle</name>
    <dbReference type="NCBI Taxonomy" id="110193"/>
    <lineage>
        <taxon>Eukaryota</taxon>
        <taxon>Metazoa</taxon>
        <taxon>Ecdysozoa</taxon>
        <taxon>Arthropoda</taxon>
        <taxon>Hexapoda</taxon>
        <taxon>Insecta</taxon>
        <taxon>Pterygota</taxon>
        <taxon>Neoptera</taxon>
        <taxon>Endopterygota</taxon>
        <taxon>Coleoptera</taxon>
        <taxon>Polyphaga</taxon>
        <taxon>Staphyliniformia</taxon>
        <taxon>Silphidae</taxon>
        <taxon>Nicrophorinae</taxon>
        <taxon>Nicrophorus</taxon>
    </lineage>
</organism>
<reference evidence="4" key="1">
    <citation type="submission" date="2025-08" db="UniProtKB">
        <authorList>
            <consortium name="RefSeq"/>
        </authorList>
    </citation>
    <scope>IDENTIFICATION</scope>
    <source>
        <tissue evidence="4">Whole Larva</tissue>
    </source>
</reference>
<dbReference type="GeneID" id="108568396"/>
<dbReference type="PANTHER" id="PTHR10974">
    <property type="entry name" value="FI08016P-RELATED"/>
    <property type="match status" value="1"/>
</dbReference>
<dbReference type="InterPro" id="IPR004245">
    <property type="entry name" value="DUF229"/>
</dbReference>
<proteinExistence type="predicted"/>
<dbReference type="InterPro" id="IPR017850">
    <property type="entry name" value="Alkaline_phosphatase_core_sf"/>
</dbReference>
<feature type="signal peptide" evidence="2">
    <location>
        <begin position="1"/>
        <end position="21"/>
    </location>
</feature>
<evidence type="ECO:0000256" key="2">
    <source>
        <dbReference type="SAM" id="SignalP"/>
    </source>
</evidence>
<dbReference type="PANTHER" id="PTHR10974:SF1">
    <property type="entry name" value="FI08016P-RELATED"/>
    <property type="match status" value="1"/>
</dbReference>
<evidence type="ECO:0000313" key="3">
    <source>
        <dbReference type="Proteomes" id="UP000695000"/>
    </source>
</evidence>
<feature type="chain" id="PRO_5045357578" evidence="2">
    <location>
        <begin position="22"/>
        <end position="580"/>
    </location>
</feature>
<keyword evidence="1" id="KW-0812">Transmembrane</keyword>
<dbReference type="Proteomes" id="UP000695000">
    <property type="component" value="Unplaced"/>
</dbReference>
<sequence length="580" mass="68155">MSLTLQLFLIVIVFLADVKQPIDQSISISSVKDTMGIKRKFYKRLLLCGLLVNMLIVYFLLKQRLQVSVSEVEAPEMDICSFPNLKPFDKEVLRYIRSSPIKSMQCPRVGPDLFASDLSTLYQIQHDFIDYSKIRCFYKTNGDWMKFYKALEINHANVVQVKCTHLKKTVHRDYITIVPHLPIKSKKSYNVLVLVLRDLSRMNFHRDMRETHRVTKKLRIVEMQRPNVISMDDHSNLVTMMRGCPDKRCDGDFVWEEFRRRGFLTAYAEDGIKKHLNTTEYNFDYDLRLDNNLQDFFGSKWNTNLHPLCMRNRKTHEVLLKFAKQLLNRSYLSDQNFFIWITINAVKGSEDRVKDLDVDFARFFDYLSKAGHLNDTFVLFLSDRGNPLTDLHNIQRGFVESLLPFHFLSVPGWFKSESRVDFNNLKRNRDAPITPYDVYHSLKSLANFDQPHLGIFSKLSKDNNPYIPSEYKACYWRQIPNNDSEALKAARYSIDYVNYKVQNTECLIINLKIIVSVRYTNNENIYVIRFLVNQLQSLYECVVYKHGYRLLVKSVNRVGIFDDSCVDENLHKKMCVCPNT</sequence>
<evidence type="ECO:0000256" key="1">
    <source>
        <dbReference type="SAM" id="Phobius"/>
    </source>
</evidence>
<dbReference type="RefSeq" id="XP_017784947.1">
    <property type="nucleotide sequence ID" value="XM_017929458.1"/>
</dbReference>
<keyword evidence="3" id="KW-1185">Reference proteome</keyword>
<evidence type="ECO:0000313" key="4">
    <source>
        <dbReference type="RefSeq" id="XP_017784947.1"/>
    </source>
</evidence>
<protein>
    <submittedName>
        <fullName evidence="4">Uncharacterized protein LOC108568396</fullName>
    </submittedName>
</protein>
<gene>
    <name evidence="4" type="primary">LOC108568396</name>
</gene>
<keyword evidence="2" id="KW-0732">Signal</keyword>
<name>A0ABM1NDP7_NICVS</name>
<keyword evidence="1" id="KW-1133">Transmembrane helix</keyword>
<dbReference type="Gene3D" id="3.40.720.10">
    <property type="entry name" value="Alkaline Phosphatase, subunit A"/>
    <property type="match status" value="1"/>
</dbReference>
<feature type="transmembrane region" description="Helical" evidence="1">
    <location>
        <begin position="42"/>
        <end position="61"/>
    </location>
</feature>
<dbReference type="SUPFAM" id="SSF53649">
    <property type="entry name" value="Alkaline phosphatase-like"/>
    <property type="match status" value="1"/>
</dbReference>
<accession>A0ABM1NDP7</accession>
<dbReference type="Pfam" id="PF02995">
    <property type="entry name" value="DUF229"/>
    <property type="match status" value="1"/>
</dbReference>